<dbReference type="PANTHER" id="PTHR43649">
    <property type="entry name" value="ARABINOSE-BINDING PROTEIN-RELATED"/>
    <property type="match status" value="1"/>
</dbReference>
<organism evidence="3 4">
    <name type="scientific">Anaeromicropila populeti</name>
    <dbReference type="NCBI Taxonomy" id="37658"/>
    <lineage>
        <taxon>Bacteria</taxon>
        <taxon>Bacillati</taxon>
        <taxon>Bacillota</taxon>
        <taxon>Clostridia</taxon>
        <taxon>Lachnospirales</taxon>
        <taxon>Lachnospiraceae</taxon>
        <taxon>Anaeromicropila</taxon>
    </lineage>
</organism>
<feature type="compositionally biased region" description="Acidic residues" evidence="1">
    <location>
        <begin position="47"/>
        <end position="56"/>
    </location>
</feature>
<accession>A0A1I6LJT7</accession>
<reference evidence="3 4" key="1">
    <citation type="submission" date="2016-10" db="EMBL/GenBank/DDBJ databases">
        <authorList>
            <person name="de Groot N.N."/>
        </authorList>
    </citation>
    <scope>NUCLEOTIDE SEQUENCE [LARGE SCALE GENOMIC DNA]</scope>
    <source>
        <strain evidence="3 4">743A</strain>
    </source>
</reference>
<keyword evidence="2" id="KW-0732">Signal</keyword>
<dbReference type="Proteomes" id="UP000199659">
    <property type="component" value="Unassembled WGS sequence"/>
</dbReference>
<feature type="chain" id="PRO_5039673245" evidence="2">
    <location>
        <begin position="21"/>
        <end position="487"/>
    </location>
</feature>
<sequence length="487" mass="53952">MKLRKILALMLTFVLAFSLAACGSSKDSNSDKTETETPTEVSASEPAETEVEATEEATDMYPAFDMAGRTIKVGIWWDYFYTSDHTSIEDDPGLTNTETAQMKLDNVRRIEEKYNVKIQFVNLGWDGIKESINTSILAGTPECDIYLTDLQFGIPAVLNGLAQDLSKLDIGHCDINNDQVVMKPLEALGGTYLFSEQGLPVNGIYLGYNKTMIQDLGLEDPQELYNNGEWTWDKFAELATAATKDTDGDSNVDTYGYGGVFTDLVNGLVMNNGGEIAATGTEGLSSKETTEVFDFINKLYNEDKVARPWNTDDWNDNLLSWSTGKTLFWTAQAWSLKQEADAAVSEGAPLAFEYSVVPYPTGPSGDASKIYSPVSGNWYIIPIGVSEPEKVYQVFEEFMNWHQGDTEYRDDPSWFESCFLTDEDIALALKCGETPKLDLWTSLGGSFDLGSDIFNPICVTKEKTVAQAVESSKQKLQDDLDNTGFFK</sequence>
<feature type="region of interest" description="Disordered" evidence="1">
    <location>
        <begin position="23"/>
        <end position="56"/>
    </location>
</feature>
<feature type="signal peptide" evidence="2">
    <location>
        <begin position="1"/>
        <end position="20"/>
    </location>
</feature>
<dbReference type="InterPro" id="IPR006059">
    <property type="entry name" value="SBP"/>
</dbReference>
<dbReference type="STRING" id="37658.SAMN05661086_03336"/>
<evidence type="ECO:0000256" key="1">
    <source>
        <dbReference type="SAM" id="MobiDB-lite"/>
    </source>
</evidence>
<proteinExistence type="predicted"/>
<dbReference type="Pfam" id="PF01547">
    <property type="entry name" value="SBP_bac_1"/>
    <property type="match status" value="1"/>
</dbReference>
<evidence type="ECO:0000313" key="3">
    <source>
        <dbReference type="EMBL" id="SFS03729.1"/>
    </source>
</evidence>
<keyword evidence="4" id="KW-1185">Reference proteome</keyword>
<dbReference type="PROSITE" id="PS51257">
    <property type="entry name" value="PROKAR_LIPOPROTEIN"/>
    <property type="match status" value="1"/>
</dbReference>
<dbReference type="PANTHER" id="PTHR43649:SF12">
    <property type="entry name" value="DIACETYLCHITOBIOSE BINDING PROTEIN DASA"/>
    <property type="match status" value="1"/>
</dbReference>
<dbReference type="SUPFAM" id="SSF53850">
    <property type="entry name" value="Periplasmic binding protein-like II"/>
    <property type="match status" value="1"/>
</dbReference>
<dbReference type="OrthoDB" id="383937at2"/>
<dbReference type="InterPro" id="IPR050490">
    <property type="entry name" value="Bact_solute-bd_prot1"/>
</dbReference>
<evidence type="ECO:0000256" key="2">
    <source>
        <dbReference type="SAM" id="SignalP"/>
    </source>
</evidence>
<name>A0A1I6LJT7_9FIRM</name>
<gene>
    <name evidence="3" type="ORF">SAMN05661086_03336</name>
</gene>
<protein>
    <submittedName>
        <fullName evidence="3">ABC-type glycerol-3-phosphate transport system, substrate-binding protein</fullName>
    </submittedName>
</protein>
<dbReference type="AlphaFoldDB" id="A0A1I6LJT7"/>
<evidence type="ECO:0000313" key="4">
    <source>
        <dbReference type="Proteomes" id="UP000199659"/>
    </source>
</evidence>
<dbReference type="EMBL" id="FOYZ01000017">
    <property type="protein sequence ID" value="SFS03729.1"/>
    <property type="molecule type" value="Genomic_DNA"/>
</dbReference>
<dbReference type="RefSeq" id="WP_092563379.1">
    <property type="nucleotide sequence ID" value="NZ_FOYZ01000017.1"/>
</dbReference>
<dbReference type="Gene3D" id="3.40.190.10">
    <property type="entry name" value="Periplasmic binding protein-like II"/>
    <property type="match status" value="1"/>
</dbReference>